<proteinExistence type="inferred from homology"/>
<feature type="domain" description="Peptidase S24/S26A/S26B/S26C" evidence="8">
    <location>
        <begin position="15"/>
        <end position="127"/>
    </location>
</feature>
<dbReference type="InterPro" id="IPR039418">
    <property type="entry name" value="LexA-like"/>
</dbReference>
<dbReference type="GO" id="GO:0016787">
    <property type="term" value="F:hydrolase activity"/>
    <property type="evidence" value="ECO:0007669"/>
    <property type="project" value="UniProtKB-KW"/>
</dbReference>
<dbReference type="SUPFAM" id="SSF51306">
    <property type="entry name" value="LexA/Signal peptidase"/>
    <property type="match status" value="1"/>
</dbReference>
<dbReference type="EMBL" id="CP028519">
    <property type="protein sequence ID" value="AVY96058.1"/>
    <property type="molecule type" value="Genomic_DNA"/>
</dbReference>
<keyword evidence="5" id="KW-0234">DNA repair</keyword>
<dbReference type="GO" id="GO:0006355">
    <property type="term" value="P:regulation of DNA-templated transcription"/>
    <property type="evidence" value="ECO:0007669"/>
    <property type="project" value="InterPro"/>
</dbReference>
<keyword evidence="6" id="KW-0742">SOS response</keyword>
<evidence type="ECO:0000256" key="7">
    <source>
        <dbReference type="RuleBase" id="RU003991"/>
    </source>
</evidence>
<dbReference type="CDD" id="cd06529">
    <property type="entry name" value="S24_LexA-like"/>
    <property type="match status" value="1"/>
</dbReference>
<dbReference type="InterPro" id="IPR036286">
    <property type="entry name" value="LexA/Signal_pep-like_sf"/>
</dbReference>
<evidence type="ECO:0000259" key="8">
    <source>
        <dbReference type="Pfam" id="PF00717"/>
    </source>
</evidence>
<dbReference type="KEGG" id="maer:DAI18_10800"/>
<dbReference type="InterPro" id="IPR050077">
    <property type="entry name" value="LexA_repressor"/>
</dbReference>
<sequence length="135" mass="14622">MPDAPRVAIPLAGVSVRAGLPSPAADFESEQLDLNDYLLRDAPSTIMYRVKGLSMIGCGIDEGDLLVIDRKLEAGHNDIVLAEIPGEGATVKRLYRKGGRVALLPENPDFEPMEFCGEQELLLVGVVTGCIKKFR</sequence>
<dbReference type="PANTHER" id="PTHR33516">
    <property type="entry name" value="LEXA REPRESSOR"/>
    <property type="match status" value="1"/>
</dbReference>
<keyword evidence="2" id="KW-0227">DNA damage</keyword>
<organism evidence="9 10">
    <name type="scientific">Microvirgula aerodenitrificans</name>
    <dbReference type="NCBI Taxonomy" id="57480"/>
    <lineage>
        <taxon>Bacteria</taxon>
        <taxon>Pseudomonadati</taxon>
        <taxon>Pseudomonadota</taxon>
        <taxon>Betaproteobacteria</taxon>
        <taxon>Neisseriales</taxon>
        <taxon>Aquaspirillaceae</taxon>
        <taxon>Microvirgula</taxon>
    </lineage>
</organism>
<keyword evidence="3 7" id="KW-0378">Hydrolase</keyword>
<dbReference type="Gene3D" id="2.10.109.10">
    <property type="entry name" value="Umud Fragment, subunit A"/>
    <property type="match status" value="1"/>
</dbReference>
<dbReference type="AlphaFoldDB" id="A0A2S0PF98"/>
<dbReference type="GO" id="GO:0006281">
    <property type="term" value="P:DNA repair"/>
    <property type="evidence" value="ECO:0007669"/>
    <property type="project" value="UniProtKB-KW"/>
</dbReference>
<keyword evidence="4 7" id="KW-0068">Autocatalytic cleavage</keyword>
<dbReference type="Pfam" id="PF00717">
    <property type="entry name" value="Peptidase_S24"/>
    <property type="match status" value="1"/>
</dbReference>
<gene>
    <name evidence="9" type="ORF">DAI18_10800</name>
</gene>
<evidence type="ECO:0000256" key="5">
    <source>
        <dbReference type="ARBA" id="ARBA00023204"/>
    </source>
</evidence>
<dbReference type="GO" id="GO:0009432">
    <property type="term" value="P:SOS response"/>
    <property type="evidence" value="ECO:0007669"/>
    <property type="project" value="UniProtKB-KW"/>
</dbReference>
<dbReference type="PANTHER" id="PTHR33516:SF2">
    <property type="entry name" value="LEXA REPRESSOR-RELATED"/>
    <property type="match status" value="1"/>
</dbReference>
<dbReference type="InterPro" id="IPR006197">
    <property type="entry name" value="Peptidase_S24_LexA"/>
</dbReference>
<evidence type="ECO:0000256" key="6">
    <source>
        <dbReference type="ARBA" id="ARBA00023236"/>
    </source>
</evidence>
<evidence type="ECO:0000313" key="9">
    <source>
        <dbReference type="EMBL" id="AVY96058.1"/>
    </source>
</evidence>
<evidence type="ECO:0000256" key="4">
    <source>
        <dbReference type="ARBA" id="ARBA00022813"/>
    </source>
</evidence>
<dbReference type="STRING" id="1122240.GCA_000620105_00193"/>
<dbReference type="OrthoDB" id="9802364at2"/>
<dbReference type="InterPro" id="IPR015927">
    <property type="entry name" value="Peptidase_S24_S26A/B/C"/>
</dbReference>
<name>A0A2S0PF98_9NEIS</name>
<evidence type="ECO:0000313" key="10">
    <source>
        <dbReference type="Proteomes" id="UP000244173"/>
    </source>
</evidence>
<accession>A0A2S0PF98</accession>
<dbReference type="GO" id="GO:0003677">
    <property type="term" value="F:DNA binding"/>
    <property type="evidence" value="ECO:0007669"/>
    <property type="project" value="InterPro"/>
</dbReference>
<dbReference type="PRINTS" id="PR00726">
    <property type="entry name" value="LEXASERPTASE"/>
</dbReference>
<evidence type="ECO:0000256" key="2">
    <source>
        <dbReference type="ARBA" id="ARBA00022763"/>
    </source>
</evidence>
<reference evidence="9 10" key="1">
    <citation type="submission" date="2018-04" db="EMBL/GenBank/DDBJ databases">
        <title>Denitrifier Microvirgula.</title>
        <authorList>
            <person name="Anderson E."/>
            <person name="Jang J."/>
            <person name="Ishii S."/>
        </authorList>
    </citation>
    <scope>NUCLEOTIDE SEQUENCE [LARGE SCALE GENOMIC DNA]</scope>
    <source>
        <strain evidence="9 10">BE2.4</strain>
    </source>
</reference>
<dbReference type="Proteomes" id="UP000244173">
    <property type="component" value="Chromosome"/>
</dbReference>
<keyword evidence="10" id="KW-1185">Reference proteome</keyword>
<evidence type="ECO:0000256" key="3">
    <source>
        <dbReference type="ARBA" id="ARBA00022801"/>
    </source>
</evidence>
<dbReference type="NCBIfam" id="NF007621">
    <property type="entry name" value="PRK10276.1"/>
    <property type="match status" value="1"/>
</dbReference>
<protein>
    <submittedName>
        <fullName evidence="9">Error-prone repair protein UmuD</fullName>
    </submittedName>
</protein>
<comment type="similarity">
    <text evidence="1 7">Belongs to the peptidase S24 family.</text>
</comment>
<evidence type="ECO:0000256" key="1">
    <source>
        <dbReference type="ARBA" id="ARBA00007484"/>
    </source>
</evidence>